<dbReference type="CDD" id="cd00165">
    <property type="entry name" value="S4"/>
    <property type="match status" value="1"/>
</dbReference>
<evidence type="ECO:0000313" key="8">
    <source>
        <dbReference type="EMBL" id="KAF0415178.1"/>
    </source>
</evidence>
<dbReference type="InterPro" id="IPR020094">
    <property type="entry name" value="TruA/RsuA/RluB/E/F_N"/>
</dbReference>
<dbReference type="FunFam" id="3.30.70.580:FF:000005">
    <property type="entry name" value="Pseudouridine synthase"/>
    <property type="match status" value="1"/>
</dbReference>
<dbReference type="InterPro" id="IPR050343">
    <property type="entry name" value="RsuA_PseudoU_synthase"/>
</dbReference>
<dbReference type="EMBL" id="CP118739">
    <property type="protein sequence ID" value="WEA57236.1"/>
    <property type="molecule type" value="Genomic_DNA"/>
</dbReference>
<keyword evidence="3 5" id="KW-0413">Isomerase</keyword>
<evidence type="ECO:0000256" key="1">
    <source>
        <dbReference type="ARBA" id="ARBA00008348"/>
    </source>
</evidence>
<proteinExistence type="inferred from homology"/>
<dbReference type="SUPFAM" id="SSF55174">
    <property type="entry name" value="Alpha-L RNA-binding motif"/>
    <property type="match status" value="1"/>
</dbReference>
<evidence type="ECO:0000256" key="5">
    <source>
        <dbReference type="RuleBase" id="RU003887"/>
    </source>
</evidence>
<dbReference type="PANTHER" id="PTHR47683:SF2">
    <property type="entry name" value="RNA-BINDING S4 DOMAIN-CONTAINING PROTEIN"/>
    <property type="match status" value="1"/>
</dbReference>
<dbReference type="Pfam" id="PF00849">
    <property type="entry name" value="PseudoU_synth_2"/>
    <property type="match status" value="1"/>
</dbReference>
<evidence type="ECO:0000313" key="10">
    <source>
        <dbReference type="EMBL" id="MBF7126353.1"/>
    </source>
</evidence>
<dbReference type="InterPro" id="IPR020103">
    <property type="entry name" value="PsdUridine_synth_cat_dom_sf"/>
</dbReference>
<name>A0A0Q0U7C8_PEDPE</name>
<dbReference type="Gene3D" id="3.30.70.1560">
    <property type="entry name" value="Alpha-L RNA-binding motif"/>
    <property type="match status" value="1"/>
</dbReference>
<dbReference type="SMART" id="SM00363">
    <property type="entry name" value="S4"/>
    <property type="match status" value="1"/>
</dbReference>
<dbReference type="InterPro" id="IPR002942">
    <property type="entry name" value="S4_RNA-bd"/>
</dbReference>
<dbReference type="InterPro" id="IPR018496">
    <property type="entry name" value="PsdUridine_synth_RsuA/RluB_CS"/>
</dbReference>
<dbReference type="EMBL" id="JADOFV010000001">
    <property type="protein sequence ID" value="MBF7126353.1"/>
    <property type="molecule type" value="Genomic_DNA"/>
</dbReference>
<dbReference type="PROSITE" id="PS01149">
    <property type="entry name" value="PSI_RSU"/>
    <property type="match status" value="1"/>
</dbReference>
<dbReference type="AlphaFoldDB" id="A0A0Q0U7C8"/>
<dbReference type="EC" id="5.4.99.-" evidence="5"/>
<accession>A0A0Q0U7C8</accession>
<dbReference type="RefSeq" id="WP_002833211.1">
    <property type="nucleotide sequence ID" value="NZ_BEWQ01000003.1"/>
</dbReference>
<dbReference type="Pfam" id="PF01479">
    <property type="entry name" value="S4"/>
    <property type="match status" value="1"/>
</dbReference>
<dbReference type="Gene3D" id="3.30.70.580">
    <property type="entry name" value="Pseudouridine synthase I, catalytic domain, N-terminal subdomain"/>
    <property type="match status" value="1"/>
</dbReference>
<dbReference type="OMA" id="EWINNGW"/>
<evidence type="ECO:0000313" key="7">
    <source>
        <dbReference type="EMBL" id="ARW19611.1"/>
    </source>
</evidence>
<dbReference type="EMBL" id="JADOFP010000005">
    <property type="protein sequence ID" value="MBF7115261.1"/>
    <property type="molecule type" value="Genomic_DNA"/>
</dbReference>
<dbReference type="Gene3D" id="3.10.290.10">
    <property type="entry name" value="RNA-binding S4 domain"/>
    <property type="match status" value="1"/>
</dbReference>
<dbReference type="InterPro" id="IPR042092">
    <property type="entry name" value="PsdUridine_s_RsuA/RluB/E/F_cat"/>
</dbReference>
<evidence type="ECO:0000313" key="13">
    <source>
        <dbReference type="Proteomes" id="UP000472573"/>
    </source>
</evidence>
<reference evidence="11 14" key="6">
    <citation type="submission" date="2023-02" db="EMBL/GenBank/DDBJ databases">
        <title>Comparative genomics and fermentation flavor characterization of five lactic acid bacteria reveal flavor biosynthesis metabolic pathways in fermented muskmelon puree.</title>
        <authorList>
            <person name="Yuan L."/>
            <person name="Li M."/>
            <person name="Xu X."/>
            <person name="Lao F."/>
            <person name="Wu J."/>
        </authorList>
    </citation>
    <scope>NUCLEOTIDE SEQUENCE [LARGE SCALE GENOMIC DNA]</scope>
    <source>
        <strain evidence="11 14">Ca-4</strain>
    </source>
</reference>
<dbReference type="NCBIfam" id="TIGR00093">
    <property type="entry name" value="pseudouridine synthase"/>
    <property type="match status" value="1"/>
</dbReference>
<dbReference type="CDD" id="cd02870">
    <property type="entry name" value="PseudoU_synth_RsuA_like"/>
    <property type="match status" value="1"/>
</dbReference>
<dbReference type="GO" id="GO:0120159">
    <property type="term" value="F:rRNA pseudouridine synthase activity"/>
    <property type="evidence" value="ECO:0007669"/>
    <property type="project" value="UniProtKB-ARBA"/>
</dbReference>
<dbReference type="GO" id="GO:0003723">
    <property type="term" value="F:RNA binding"/>
    <property type="evidence" value="ECO:0007669"/>
    <property type="project" value="UniProtKB-KW"/>
</dbReference>
<dbReference type="InterPro" id="IPR000748">
    <property type="entry name" value="PsdUridine_synth_RsuA/RluB/E/F"/>
</dbReference>
<dbReference type="FunFam" id="3.30.70.1560:FF:000001">
    <property type="entry name" value="Pseudouridine synthase"/>
    <property type="match status" value="1"/>
</dbReference>
<evidence type="ECO:0000256" key="2">
    <source>
        <dbReference type="ARBA" id="ARBA00022884"/>
    </source>
</evidence>
<comment type="similarity">
    <text evidence="1 5">Belongs to the pseudouridine synthase RsuA family.</text>
</comment>
<dbReference type="InterPro" id="IPR036986">
    <property type="entry name" value="S4_RNA-bd_sf"/>
</dbReference>
<reference evidence="8 13" key="2">
    <citation type="submission" date="2019-10" db="EMBL/GenBank/DDBJ databases">
        <authorList>
            <person name="Irmler S."/>
            <person name="Berthoud H."/>
            <person name="Roetschi A."/>
            <person name="Arias E."/>
            <person name="Shani N."/>
            <person name="Wuethrich D."/>
            <person name="Bruggmann R."/>
        </authorList>
    </citation>
    <scope>NUCLEOTIDE SEQUENCE [LARGE SCALE GENOMIC DNA]</scope>
    <source>
        <strain evidence="8 13">FAM13073</strain>
    </source>
</reference>
<evidence type="ECO:0000259" key="6">
    <source>
        <dbReference type="SMART" id="SM00363"/>
    </source>
</evidence>
<protein>
    <recommendedName>
        <fullName evidence="5">Pseudouridine synthase</fullName>
        <ecNumber evidence="5">5.4.99.-</ecNumber>
    </recommendedName>
</protein>
<dbReference type="PROSITE" id="PS50889">
    <property type="entry name" value="S4"/>
    <property type="match status" value="1"/>
</dbReference>
<dbReference type="Proteomes" id="UP001214131">
    <property type="component" value="Chromosome"/>
</dbReference>
<sequence length="241" mass="27293">MEEERLQKVMAEAGVASRRKSEKLITEGHVRVNGKVIKQLGTKVTAHDKIEVDGVPLQREKMVYFLLNKPRGVITSVSDDKKRKTVMDFFPDVVERIYPVGRLDYDTSGAVLMTNDGTLANGLTHPKFKFEKTYTAKVKGIVNSLDLKKLENGLVIDHKKTAKAKAHLISTDDEKKTSIVSLTIHEGRNHQVKNMFMAVGHPVQKLRRDSYSFLNIDGVQSGKWRALKVNEISRLKRQIEK</sequence>
<gene>
    <name evidence="7" type="primary">rluB</name>
    <name evidence="8" type="ORF">GBO79_02335</name>
    <name evidence="9" type="ORF">ITQ90_07180</name>
    <name evidence="10" type="ORF">ITQ97_00680</name>
    <name evidence="11" type="ORF">PWB86_08620</name>
    <name evidence="7" type="ORF">S100892_01038</name>
</gene>
<dbReference type="Proteomes" id="UP001194632">
    <property type="component" value="Unassembled WGS sequence"/>
</dbReference>
<evidence type="ECO:0000256" key="3">
    <source>
        <dbReference type="ARBA" id="ARBA00023235"/>
    </source>
</evidence>
<dbReference type="Proteomes" id="UP000743107">
    <property type="component" value="Unassembled WGS sequence"/>
</dbReference>
<dbReference type="GO" id="GO:0000455">
    <property type="term" value="P:enzyme-directed rRNA pseudouridine synthesis"/>
    <property type="evidence" value="ECO:0007669"/>
    <property type="project" value="UniProtKB-ARBA"/>
</dbReference>
<dbReference type="EMBL" id="WENB01000001">
    <property type="protein sequence ID" value="KAF0415178.1"/>
    <property type="molecule type" value="Genomic_DNA"/>
</dbReference>
<dbReference type="GeneID" id="33062847"/>
<accession>A0A8G0ZIV2</accession>
<dbReference type="PANTHER" id="PTHR47683">
    <property type="entry name" value="PSEUDOURIDINE SYNTHASE FAMILY PROTEIN-RELATED"/>
    <property type="match status" value="1"/>
</dbReference>
<dbReference type="EMBL" id="CP021474">
    <property type="protein sequence ID" value="ARW19611.1"/>
    <property type="molecule type" value="Genomic_DNA"/>
</dbReference>
<feature type="domain" description="RNA-binding S4" evidence="6">
    <location>
        <begin position="4"/>
        <end position="61"/>
    </location>
</feature>
<evidence type="ECO:0000313" key="11">
    <source>
        <dbReference type="EMBL" id="WEA57236.1"/>
    </source>
</evidence>
<dbReference type="Proteomes" id="UP000196118">
    <property type="component" value="Chromosome"/>
</dbReference>
<reference evidence="7 12" key="1">
    <citation type="submission" date="2017-05" db="EMBL/GenBank/DDBJ databases">
        <title>Genome sequence of Pediococcus pentosaceus strain SRCM100892.</title>
        <authorList>
            <person name="Cho S.H."/>
        </authorList>
    </citation>
    <scope>NUCLEOTIDE SEQUENCE [LARGE SCALE GENOMIC DNA]</scope>
    <source>
        <strain evidence="7 12">SRCM100892</strain>
    </source>
</reference>
<evidence type="ECO:0000313" key="9">
    <source>
        <dbReference type="EMBL" id="MBF7115261.1"/>
    </source>
</evidence>
<evidence type="ECO:0000313" key="14">
    <source>
        <dbReference type="Proteomes" id="UP001214131"/>
    </source>
</evidence>
<dbReference type="GO" id="GO:0005829">
    <property type="term" value="C:cytosol"/>
    <property type="evidence" value="ECO:0007669"/>
    <property type="project" value="UniProtKB-ARBA"/>
</dbReference>
<keyword evidence="2 4" id="KW-0694">RNA-binding</keyword>
<evidence type="ECO:0000256" key="4">
    <source>
        <dbReference type="PROSITE-ProRule" id="PRU00182"/>
    </source>
</evidence>
<dbReference type="InterPro" id="IPR006145">
    <property type="entry name" value="PsdUridine_synth_RsuA/RluA"/>
</dbReference>
<evidence type="ECO:0000313" key="12">
    <source>
        <dbReference type="Proteomes" id="UP000196118"/>
    </source>
</evidence>
<dbReference type="Proteomes" id="UP000472573">
    <property type="component" value="Unassembled WGS sequence"/>
</dbReference>
<keyword evidence="13" id="KW-1185">Reference proteome</keyword>
<reference evidence="8" key="3">
    <citation type="submission" date="2019-12" db="EMBL/GenBank/DDBJ databases">
        <title>SpeciesPrimer: A bioinformatics pipeline dedicated to the design of qPCR primers for the quantification of bacterial species.</title>
        <authorList>
            <person name="Dreier M."/>
            <person name="Berthoud H."/>
            <person name="Shani N."/>
            <person name="Wechsler D."/>
            <person name="Junier P."/>
        </authorList>
    </citation>
    <scope>NUCLEOTIDE SEQUENCE</scope>
    <source>
        <strain evidence="8">FAM13073</strain>
    </source>
</reference>
<dbReference type="FunFam" id="3.10.290.10:FF:000003">
    <property type="entry name" value="Pseudouridine synthase"/>
    <property type="match status" value="1"/>
</dbReference>
<reference evidence="13" key="4">
    <citation type="submission" date="2020-03" db="EMBL/GenBank/DDBJ databases">
        <title>SpeciesPrimer: A bioinformatics pipeline dedicated to the design of qPCR primers for the quantification of bacterial species.</title>
        <authorList>
            <person name="Dreier M."/>
            <person name="Berthoud H."/>
            <person name="Shani N."/>
            <person name="Wechsler D."/>
            <person name="Junier P."/>
        </authorList>
    </citation>
    <scope>NUCLEOTIDE SEQUENCE [LARGE SCALE GENOMIC DNA]</scope>
    <source>
        <strain evidence="13">FAM13073</strain>
    </source>
</reference>
<reference evidence="9" key="5">
    <citation type="submission" date="2020-11" db="EMBL/GenBank/DDBJ databases">
        <title>Antibiotic susceptibility profiles of Pediococcus pentosaceus from various origins and their implications for the safety assessment of strains with food-technology applications.</title>
        <authorList>
            <person name="Shani N."/>
            <person name="Oberhaensli S."/>
            <person name="Arias E."/>
        </authorList>
    </citation>
    <scope>NUCLEOTIDE SEQUENCE</scope>
    <source>
        <strain evidence="10">FAM 19164</strain>
        <strain evidence="9">FAM 24207</strain>
    </source>
</reference>
<dbReference type="SUPFAM" id="SSF55120">
    <property type="entry name" value="Pseudouridine synthase"/>
    <property type="match status" value="1"/>
</dbReference>
<organism evidence="7 12">
    <name type="scientific">Pediococcus pentosaceus</name>
    <dbReference type="NCBI Taxonomy" id="1255"/>
    <lineage>
        <taxon>Bacteria</taxon>
        <taxon>Bacillati</taxon>
        <taxon>Bacillota</taxon>
        <taxon>Bacilli</taxon>
        <taxon>Lactobacillales</taxon>
        <taxon>Lactobacillaceae</taxon>
        <taxon>Pediococcus</taxon>
    </lineage>
</organism>